<keyword evidence="2" id="KW-1185">Reference proteome</keyword>
<reference evidence="1 2" key="1">
    <citation type="submission" date="2019-06" db="EMBL/GenBank/DDBJ databases">
        <title>Sequencing the genomes of 1000 actinobacteria strains.</title>
        <authorList>
            <person name="Klenk H.-P."/>
        </authorList>
    </citation>
    <scope>NUCLEOTIDE SEQUENCE [LARGE SCALE GENOMIC DNA]</scope>
    <source>
        <strain evidence="1 2">DSM 43866</strain>
    </source>
</reference>
<sequence>MPYETAVHLHVDGAPFRAPHALANLVRLFAHWREPLREVLRTNPACRRLATLPEPLVAATNGTPTYAELRAAAAEGELTKYFDVNLTQLLTDTPVRDTVEIRILPGRIEAAPVVDRAALVELLLDRCLDPAPIPPAGTSRPCWNWPPRRWPGAADRPAGHAAAGCHPEPAAALPDRVTPAQLAVRPTVGGAGVG</sequence>
<dbReference type="Proteomes" id="UP000320239">
    <property type="component" value="Unassembled WGS sequence"/>
</dbReference>
<gene>
    <name evidence="1" type="ORF">FHX34_103406</name>
</gene>
<keyword evidence="1" id="KW-0436">Ligase</keyword>
<dbReference type="GO" id="GO:0016874">
    <property type="term" value="F:ligase activity"/>
    <property type="evidence" value="ECO:0007669"/>
    <property type="project" value="UniProtKB-KW"/>
</dbReference>
<organism evidence="1 2">
    <name type="scientific">Actinoplanes teichomyceticus</name>
    <dbReference type="NCBI Taxonomy" id="1867"/>
    <lineage>
        <taxon>Bacteria</taxon>
        <taxon>Bacillati</taxon>
        <taxon>Actinomycetota</taxon>
        <taxon>Actinomycetes</taxon>
        <taxon>Micromonosporales</taxon>
        <taxon>Micromonosporaceae</taxon>
        <taxon>Actinoplanes</taxon>
    </lineage>
</organism>
<protein>
    <submittedName>
        <fullName evidence="1">Putative amidoligase enzyme</fullName>
    </submittedName>
</protein>
<dbReference type="AlphaFoldDB" id="A0A561WAJ0"/>
<evidence type="ECO:0000313" key="2">
    <source>
        <dbReference type="Proteomes" id="UP000320239"/>
    </source>
</evidence>
<accession>A0A561WAJ0</accession>
<evidence type="ECO:0000313" key="1">
    <source>
        <dbReference type="EMBL" id="TWG20877.1"/>
    </source>
</evidence>
<comment type="caution">
    <text evidence="1">The sequence shown here is derived from an EMBL/GenBank/DDBJ whole genome shotgun (WGS) entry which is preliminary data.</text>
</comment>
<dbReference type="RefSeq" id="WP_239082484.1">
    <property type="nucleotide sequence ID" value="NZ_BOMX01000106.1"/>
</dbReference>
<proteinExistence type="predicted"/>
<name>A0A561WAJ0_ACTTI</name>
<dbReference type="EMBL" id="VIWY01000003">
    <property type="protein sequence ID" value="TWG20877.1"/>
    <property type="molecule type" value="Genomic_DNA"/>
</dbReference>